<feature type="compositionally biased region" description="Basic residues" evidence="1">
    <location>
        <begin position="619"/>
        <end position="636"/>
    </location>
</feature>
<sequence>MTGNYPYCLTASKDNKSPTTHEKSEILKKSFPFTYLEIMGNTPHDSIHVGNEVKANQWSARNDPEIGLVEKDNELASDNDYSNTIGYNSLEMTNNWNKDLVQNNFVTNSPLKAIKNDMEVSHNFPANNDFEPTNNIAMRHLRTNNQLNNMERNNDLEMVNKIGTDNKQMFHIGIQTHDNHPSIQYGEDLTESSGHTRNDMNGINRKSVRRNTNMVQAHHKMIDNMPNVNIHNYNAPSNSLTRPGENMQSDIRTDKAKSDNVLDNVRGKNIQSEKMLRDANIPNVYYQTHTVRSGNIESDNGQNGNVQNGNIHINNIHSNDIRSDNMLNDNVDENMQDNASSHSMLNDIIDIQTNMLSPSGDLLVSNDVAQVLQGKTNSLTDEFIGVDERLVNNESNEKHYAKHNGGNIGKEKGTLKGFANSKKKADKNLLKKTVVDEVEKEVCEKELNKKENARVKDVRKLIDGTEHKKITGNGKAKKVKLLKHLSPPIAGSKLRRQGKSKSLQVDSLNAAAHNNMTRNDGSEVDNLIFQHPGDSTKLKSDSTKALSAEFLKELRANPKKRSAENLSDVGDKIYQIYQDMTELNNRVKLNENSRNIVDHNVCVDDQNGTSKLSITTDTRRKRMLLGRKKKRKKHSKTQNEIDSHLEKSNSKEDKKKQRKSTKKRKFLRRKHRLGVNPKTMKGTKKFKTKLLIYVLRKVLFLAVLVSFIAPQSFSKYLMKTLEKTST</sequence>
<accession>A0A8D9BDU8</accession>
<feature type="transmembrane region" description="Helical" evidence="2">
    <location>
        <begin position="690"/>
        <end position="709"/>
    </location>
</feature>
<evidence type="ECO:0000256" key="1">
    <source>
        <dbReference type="SAM" id="MobiDB-lite"/>
    </source>
</evidence>
<feature type="region of interest" description="Disordered" evidence="1">
    <location>
        <begin position="178"/>
        <end position="203"/>
    </location>
</feature>
<feature type="compositionally biased region" description="Basic residues" evidence="1">
    <location>
        <begin position="656"/>
        <end position="673"/>
    </location>
</feature>
<feature type="region of interest" description="Disordered" evidence="1">
    <location>
        <begin position="1"/>
        <end position="22"/>
    </location>
</feature>
<organism evidence="3">
    <name type="scientific">Cacopsylla melanoneura</name>
    <dbReference type="NCBI Taxonomy" id="428564"/>
    <lineage>
        <taxon>Eukaryota</taxon>
        <taxon>Metazoa</taxon>
        <taxon>Ecdysozoa</taxon>
        <taxon>Arthropoda</taxon>
        <taxon>Hexapoda</taxon>
        <taxon>Insecta</taxon>
        <taxon>Pterygota</taxon>
        <taxon>Neoptera</taxon>
        <taxon>Paraneoptera</taxon>
        <taxon>Hemiptera</taxon>
        <taxon>Sternorrhyncha</taxon>
        <taxon>Psylloidea</taxon>
        <taxon>Psyllidae</taxon>
        <taxon>Psyllinae</taxon>
        <taxon>Cacopsylla</taxon>
    </lineage>
</organism>
<protein>
    <submittedName>
        <fullName evidence="3">Uncharacterized protein</fullName>
    </submittedName>
</protein>
<evidence type="ECO:0000313" key="3">
    <source>
        <dbReference type="EMBL" id="CAG6782011.1"/>
    </source>
</evidence>
<dbReference type="AlphaFoldDB" id="A0A8D9BDU8"/>
<evidence type="ECO:0000256" key="2">
    <source>
        <dbReference type="SAM" id="Phobius"/>
    </source>
</evidence>
<keyword evidence="2" id="KW-1133">Transmembrane helix</keyword>
<reference evidence="3" key="1">
    <citation type="submission" date="2021-05" db="EMBL/GenBank/DDBJ databases">
        <authorList>
            <person name="Alioto T."/>
            <person name="Alioto T."/>
            <person name="Gomez Garrido J."/>
        </authorList>
    </citation>
    <scope>NUCLEOTIDE SEQUENCE</scope>
</reference>
<dbReference type="EMBL" id="HBUF01625572">
    <property type="protein sequence ID" value="CAG6782011.1"/>
    <property type="molecule type" value="Transcribed_RNA"/>
</dbReference>
<keyword evidence="2" id="KW-0472">Membrane</keyword>
<feature type="region of interest" description="Disordered" evidence="1">
    <location>
        <begin position="608"/>
        <end position="679"/>
    </location>
</feature>
<name>A0A8D9BDU8_9HEMI</name>
<feature type="compositionally biased region" description="Basic and acidic residues" evidence="1">
    <location>
        <begin position="13"/>
        <end position="22"/>
    </location>
</feature>
<keyword evidence="2" id="KW-0812">Transmembrane</keyword>
<proteinExistence type="predicted"/>
<feature type="compositionally biased region" description="Polar residues" evidence="1">
    <location>
        <begin position="191"/>
        <end position="201"/>
    </location>
</feature>
<feature type="compositionally biased region" description="Basic and acidic residues" evidence="1">
    <location>
        <begin position="637"/>
        <end position="655"/>
    </location>
</feature>